<dbReference type="EMBL" id="JAEDAK010000038">
    <property type="protein sequence ID" value="MBH9579748.1"/>
    <property type="molecule type" value="Genomic_DNA"/>
</dbReference>
<proteinExistence type="predicted"/>
<evidence type="ECO:0000256" key="2">
    <source>
        <dbReference type="SAM" id="Phobius"/>
    </source>
</evidence>
<evidence type="ECO:0000313" key="3">
    <source>
        <dbReference type="EMBL" id="MBH9579748.1"/>
    </source>
</evidence>
<organism evidence="3 4">
    <name type="scientific">Inhella proteolytica</name>
    <dbReference type="NCBI Taxonomy" id="2795029"/>
    <lineage>
        <taxon>Bacteria</taxon>
        <taxon>Pseudomonadati</taxon>
        <taxon>Pseudomonadota</taxon>
        <taxon>Betaproteobacteria</taxon>
        <taxon>Burkholderiales</taxon>
        <taxon>Sphaerotilaceae</taxon>
        <taxon>Inhella</taxon>
    </lineage>
</organism>
<comment type="caution">
    <text evidence="3">The sequence shown here is derived from an EMBL/GenBank/DDBJ whole genome shotgun (WGS) entry which is preliminary data.</text>
</comment>
<keyword evidence="4" id="KW-1185">Reference proteome</keyword>
<feature type="non-terminal residue" evidence="3">
    <location>
        <position position="67"/>
    </location>
</feature>
<accession>A0A931J8K4</accession>
<reference evidence="3" key="1">
    <citation type="submission" date="2020-12" db="EMBL/GenBank/DDBJ databases">
        <title>The genome sequence of Inhella sp. 1Y17.</title>
        <authorList>
            <person name="Liu Y."/>
        </authorList>
    </citation>
    <scope>NUCLEOTIDE SEQUENCE</scope>
    <source>
        <strain evidence="3">1Y17</strain>
    </source>
</reference>
<gene>
    <name evidence="3" type="ORF">I7X39_22905</name>
</gene>
<keyword evidence="2" id="KW-0472">Membrane</keyword>
<feature type="transmembrane region" description="Helical" evidence="2">
    <location>
        <begin position="7"/>
        <end position="24"/>
    </location>
</feature>
<feature type="region of interest" description="Disordered" evidence="1">
    <location>
        <begin position="30"/>
        <end position="67"/>
    </location>
</feature>
<evidence type="ECO:0000256" key="1">
    <source>
        <dbReference type="SAM" id="MobiDB-lite"/>
    </source>
</evidence>
<dbReference type="AlphaFoldDB" id="A0A931J8K4"/>
<dbReference type="Proteomes" id="UP000613266">
    <property type="component" value="Unassembled WGS sequence"/>
</dbReference>
<sequence>MTDIRRTVLWVVFSMSLLLLWDGWQRHNGRPSMFAPTPPAAATQPAAAPPASGVPQAAAQLGSPAPA</sequence>
<name>A0A931J8K4_9BURK</name>
<evidence type="ECO:0000313" key="4">
    <source>
        <dbReference type="Proteomes" id="UP000613266"/>
    </source>
</evidence>
<protein>
    <submittedName>
        <fullName evidence="3">Membrane protein insertase YidC</fullName>
    </submittedName>
</protein>
<keyword evidence="2" id="KW-0812">Transmembrane</keyword>
<feature type="compositionally biased region" description="Low complexity" evidence="1">
    <location>
        <begin position="40"/>
        <end position="51"/>
    </location>
</feature>
<keyword evidence="2" id="KW-1133">Transmembrane helix</keyword>